<evidence type="ECO:0008006" key="3">
    <source>
        <dbReference type="Google" id="ProtNLM"/>
    </source>
</evidence>
<accession>A0ABQ0MH61</accession>
<dbReference type="RefSeq" id="WP_085812758.1">
    <property type="nucleotide sequence ID" value="NZ_BDQG01000001.1"/>
</dbReference>
<organism evidence="1 2">
    <name type="scientific">Geoanaerobacter pelophilus</name>
    <dbReference type="NCBI Taxonomy" id="60036"/>
    <lineage>
        <taxon>Bacteria</taxon>
        <taxon>Pseudomonadati</taxon>
        <taxon>Thermodesulfobacteriota</taxon>
        <taxon>Desulfuromonadia</taxon>
        <taxon>Geobacterales</taxon>
        <taxon>Geobacteraceae</taxon>
        <taxon>Geoanaerobacter</taxon>
    </lineage>
</organism>
<keyword evidence="2" id="KW-1185">Reference proteome</keyword>
<evidence type="ECO:0000313" key="1">
    <source>
        <dbReference type="EMBL" id="GAW66399.1"/>
    </source>
</evidence>
<name>A0ABQ0MH61_9BACT</name>
<evidence type="ECO:0000313" key="2">
    <source>
        <dbReference type="Proteomes" id="UP000194153"/>
    </source>
</evidence>
<dbReference type="EMBL" id="BDQG01000001">
    <property type="protein sequence ID" value="GAW66399.1"/>
    <property type="molecule type" value="Genomic_DNA"/>
</dbReference>
<gene>
    <name evidence="1" type="ORF">GPEL0_01f1745</name>
</gene>
<protein>
    <recommendedName>
        <fullName evidence="3">SCP-2 sterol transfer family protein</fullName>
    </recommendedName>
</protein>
<reference evidence="2" key="1">
    <citation type="submission" date="2017-05" db="EMBL/GenBank/DDBJ databases">
        <title>Draft genome sequence of Geobacter pelophilus, a iron(III)-reducing bacteria.</title>
        <authorList>
            <person name="Aoyagi T."/>
            <person name="Koike H."/>
            <person name="Morita T."/>
            <person name="Sato Y."/>
            <person name="Habe H."/>
            <person name="Hori T."/>
        </authorList>
    </citation>
    <scope>NUCLEOTIDE SEQUENCE [LARGE SCALE GENOMIC DNA]</scope>
    <source>
        <strain evidence="2">Drf2</strain>
    </source>
</reference>
<dbReference type="Proteomes" id="UP000194153">
    <property type="component" value="Unassembled WGS sequence"/>
</dbReference>
<sequence>MHEDQKLVEAITEEMGALFCKGVFTDRTVFRFNVGESSITVAISAESCEVEVVAGEAGCSCRTSAEMFSKIWYDGYRPGIMDFLGGAIKSDAPLLLPQFLRAFGKL</sequence>
<comment type="caution">
    <text evidence="1">The sequence shown here is derived from an EMBL/GenBank/DDBJ whole genome shotgun (WGS) entry which is preliminary data.</text>
</comment>
<proteinExistence type="predicted"/>